<dbReference type="GO" id="GO:0004222">
    <property type="term" value="F:metalloendopeptidase activity"/>
    <property type="evidence" value="ECO:0007669"/>
    <property type="project" value="InterPro"/>
</dbReference>
<name>K9YNT4_CYASC</name>
<dbReference type="InterPro" id="IPR001915">
    <property type="entry name" value="Peptidase_M48"/>
</dbReference>
<feature type="domain" description="Peptidase M48" evidence="8">
    <location>
        <begin position="90"/>
        <end position="251"/>
    </location>
</feature>
<keyword evidence="7" id="KW-0472">Membrane</keyword>
<evidence type="ECO:0000256" key="3">
    <source>
        <dbReference type="ARBA" id="ARBA00022801"/>
    </source>
</evidence>
<feature type="transmembrane region" description="Helical" evidence="7">
    <location>
        <begin position="20"/>
        <end position="40"/>
    </location>
</feature>
<comment type="cofactor">
    <cofactor evidence="6">
        <name>Zn(2+)</name>
        <dbReference type="ChEBI" id="CHEBI:29105"/>
    </cofactor>
    <text evidence="6">Binds 1 zinc ion per subunit.</text>
</comment>
<evidence type="ECO:0000256" key="4">
    <source>
        <dbReference type="ARBA" id="ARBA00022833"/>
    </source>
</evidence>
<evidence type="ECO:0000256" key="1">
    <source>
        <dbReference type="ARBA" id="ARBA00022670"/>
    </source>
</evidence>
<dbReference type="KEGG" id="csn:Cyast_2130"/>
<evidence type="ECO:0000256" key="2">
    <source>
        <dbReference type="ARBA" id="ARBA00022723"/>
    </source>
</evidence>
<accession>K9YNT4</accession>
<dbReference type="PANTHER" id="PTHR22726">
    <property type="entry name" value="METALLOENDOPEPTIDASE OMA1"/>
    <property type="match status" value="1"/>
</dbReference>
<comment type="similarity">
    <text evidence="6">Belongs to the peptidase M48 family.</text>
</comment>
<dbReference type="EMBL" id="CP003940">
    <property type="protein sequence ID" value="AFZ48080.1"/>
    <property type="molecule type" value="Genomic_DNA"/>
</dbReference>
<evidence type="ECO:0000259" key="8">
    <source>
        <dbReference type="Pfam" id="PF01435"/>
    </source>
</evidence>
<sequence length="268" mass="30604">MPYSSPIHDRNLDTNNKQIIIVLIMFATMITLILYGLFALSNHLVDFIPVSFEQKIGALILGDFEQGNQINNTQIQLNKLLDKIEQKLPLDTPEKRDYQVIYVSEDVVNAIALPGDKIVIYQGLLEKIESENELVMILGHEIGHFAHRDHLRSIGNLILMKMVINYFLGGSEILQSGADLTNLIVNAQYNQNQEKKADLFGLNLLYQYYGHINGATDFFLRLNKEEKTNPEIAFLSSHPLPKKRIINLEKLIKENNYPSKEKTILQIS</sequence>
<dbReference type="Pfam" id="PF01435">
    <property type="entry name" value="Peptidase_M48"/>
    <property type="match status" value="1"/>
</dbReference>
<keyword evidence="7" id="KW-1133">Transmembrane helix</keyword>
<dbReference type="Proteomes" id="UP000010483">
    <property type="component" value="Chromosome"/>
</dbReference>
<organism evidence="9 10">
    <name type="scientific">Cyanobacterium stanieri (strain ATCC 29140 / PCC 7202)</name>
    <dbReference type="NCBI Taxonomy" id="292563"/>
    <lineage>
        <taxon>Bacteria</taxon>
        <taxon>Bacillati</taxon>
        <taxon>Cyanobacteriota</taxon>
        <taxon>Cyanophyceae</taxon>
        <taxon>Oscillatoriophycideae</taxon>
        <taxon>Chroococcales</taxon>
        <taxon>Geminocystaceae</taxon>
        <taxon>Cyanobacterium</taxon>
    </lineage>
</organism>
<reference evidence="10" key="1">
    <citation type="journal article" date="2013" name="Proc. Natl. Acad. Sci. U.S.A.">
        <title>Improving the coverage of the cyanobacterial phylum using diversity-driven genome sequencing.</title>
        <authorList>
            <person name="Shih P.M."/>
            <person name="Wu D."/>
            <person name="Latifi A."/>
            <person name="Axen S.D."/>
            <person name="Fewer D.P."/>
            <person name="Talla E."/>
            <person name="Calteau A."/>
            <person name="Cai F."/>
            <person name="Tandeau de Marsac N."/>
            <person name="Rippka R."/>
            <person name="Herdman M."/>
            <person name="Sivonen K."/>
            <person name="Coursin T."/>
            <person name="Laurent T."/>
            <person name="Goodwin L."/>
            <person name="Nolan M."/>
            <person name="Davenport K.W."/>
            <person name="Han C.S."/>
            <person name="Rubin E.M."/>
            <person name="Eisen J.A."/>
            <person name="Woyke T."/>
            <person name="Gugger M."/>
            <person name="Kerfeld C.A."/>
        </authorList>
    </citation>
    <scope>NUCLEOTIDE SEQUENCE [LARGE SCALE GENOMIC DNA]</scope>
    <source>
        <strain evidence="10">ATCC 29140 / PCC 7202</strain>
    </source>
</reference>
<dbReference type="CDD" id="cd07332">
    <property type="entry name" value="M48C_Oma1_like"/>
    <property type="match status" value="1"/>
</dbReference>
<proteinExistence type="inferred from homology"/>
<dbReference type="GO" id="GO:0051603">
    <property type="term" value="P:proteolysis involved in protein catabolic process"/>
    <property type="evidence" value="ECO:0007669"/>
    <property type="project" value="TreeGrafter"/>
</dbReference>
<dbReference type="PANTHER" id="PTHR22726:SF1">
    <property type="entry name" value="METALLOENDOPEPTIDASE OMA1, MITOCHONDRIAL"/>
    <property type="match status" value="1"/>
</dbReference>
<dbReference type="Gene3D" id="3.30.2010.10">
    <property type="entry name" value="Metalloproteases ('zincins'), catalytic domain"/>
    <property type="match status" value="1"/>
</dbReference>
<evidence type="ECO:0000313" key="10">
    <source>
        <dbReference type="Proteomes" id="UP000010483"/>
    </source>
</evidence>
<keyword evidence="1 6" id="KW-0645">Protease</keyword>
<evidence type="ECO:0000256" key="7">
    <source>
        <dbReference type="SAM" id="Phobius"/>
    </source>
</evidence>
<dbReference type="GO" id="GO:0016020">
    <property type="term" value="C:membrane"/>
    <property type="evidence" value="ECO:0007669"/>
    <property type="project" value="TreeGrafter"/>
</dbReference>
<keyword evidence="10" id="KW-1185">Reference proteome</keyword>
<protein>
    <submittedName>
        <fullName evidence="9">Peptidase M48 Ste24p</fullName>
    </submittedName>
</protein>
<evidence type="ECO:0000313" key="9">
    <source>
        <dbReference type="EMBL" id="AFZ48080.1"/>
    </source>
</evidence>
<gene>
    <name evidence="9" type="ordered locus">Cyast_2130</name>
</gene>
<evidence type="ECO:0000256" key="5">
    <source>
        <dbReference type="ARBA" id="ARBA00023049"/>
    </source>
</evidence>
<keyword evidence="7" id="KW-0812">Transmembrane</keyword>
<keyword evidence="5 6" id="KW-0482">Metalloprotease</keyword>
<dbReference type="BioCyc" id="CSTA292563:G1353-2135-MONOMER"/>
<keyword evidence="4 6" id="KW-0862">Zinc</keyword>
<dbReference type="STRING" id="292563.Cyast_2130"/>
<keyword evidence="2" id="KW-0479">Metal-binding</keyword>
<dbReference type="InterPro" id="IPR051156">
    <property type="entry name" value="Mito/Outer_Membr_Metalloprot"/>
</dbReference>
<evidence type="ECO:0000256" key="6">
    <source>
        <dbReference type="RuleBase" id="RU003983"/>
    </source>
</evidence>
<dbReference type="GO" id="GO:0046872">
    <property type="term" value="F:metal ion binding"/>
    <property type="evidence" value="ECO:0007669"/>
    <property type="project" value="UniProtKB-KW"/>
</dbReference>
<keyword evidence="3 6" id="KW-0378">Hydrolase</keyword>
<dbReference type="AlphaFoldDB" id="K9YNT4"/>
<dbReference type="HOGENOM" id="CLU_029002_0_3_3"/>
<dbReference type="eggNOG" id="COG0501">
    <property type="taxonomic scope" value="Bacteria"/>
</dbReference>